<comment type="caution">
    <text evidence="5">The sequence shown here is derived from an EMBL/GenBank/DDBJ whole genome shotgun (WGS) entry which is preliminary data.</text>
</comment>
<dbReference type="InterPro" id="IPR013126">
    <property type="entry name" value="Hsp_70_fam"/>
</dbReference>
<dbReference type="GO" id="GO:0030968">
    <property type="term" value="P:endoplasmic reticulum unfolded protein response"/>
    <property type="evidence" value="ECO:0007669"/>
    <property type="project" value="TreeGrafter"/>
</dbReference>
<dbReference type="InterPro" id="IPR029048">
    <property type="entry name" value="HSP70_C_sf"/>
</dbReference>
<dbReference type="SUPFAM" id="SSF100934">
    <property type="entry name" value="Heat shock protein 70kD (HSP70), C-terminal subdomain"/>
    <property type="match status" value="1"/>
</dbReference>
<gene>
    <name evidence="5" type="ORF">PGLA2088_LOCUS45609</name>
</gene>
<reference evidence="5" key="1">
    <citation type="submission" date="2021-02" db="EMBL/GenBank/DDBJ databases">
        <authorList>
            <person name="Dougan E. K."/>
            <person name="Rhodes N."/>
            <person name="Thang M."/>
            <person name="Chan C."/>
        </authorList>
    </citation>
    <scope>NUCLEOTIDE SEQUENCE</scope>
</reference>
<keyword evidence="1" id="KW-0547">Nucleotide-binding</keyword>
<keyword evidence="3" id="KW-0143">Chaperone</keyword>
<evidence type="ECO:0000256" key="2">
    <source>
        <dbReference type="ARBA" id="ARBA00022840"/>
    </source>
</evidence>
<dbReference type="AlphaFoldDB" id="A0A813LNG3"/>
<dbReference type="PANTHER" id="PTHR45639">
    <property type="entry name" value="HSC70CB, ISOFORM G-RELATED"/>
    <property type="match status" value="1"/>
</dbReference>
<proteinExistence type="predicted"/>
<dbReference type="PANTHER" id="PTHR45639:SF3">
    <property type="entry name" value="HYPOXIA UP-REGULATED PROTEIN 1"/>
    <property type="match status" value="1"/>
</dbReference>
<keyword evidence="2" id="KW-0067">ATP-binding</keyword>
<sequence length="575" mass="64216">MATGAAFFLANSSVSFRTQPWLQLGDGGGEDEDAFDQTESEYEEEYFREYASSGEETTDGIFAEVDARQLQPAFRAAACAYPVDVFRVAASPAQLGQLQGKLRAKKTVKLNLDFDLKEAGTGFERSVAADKMLSMSRSVEGWLVPVVEIPKAENETKDASSNSEEPEASKEPEEAPADAEGAAENTSEVQATGTEGAPKMKVRKVKVHLSLAESFDGILPRPLSEEEVQQAVGRLTEMNAKDAEVRRTDAAKNALEGFIYESREKLNDDENCATVSTEDQRSQILEKLFGMEEWLYEDEAREANATVLEGKIQLLKDDVSPVLRRAWELEQRALLPELVDKVKEYANSTLQYVITNMTWVVEKETQGVAAIIEDFESWLSSSRSDRYFNATENQSKLVQPSVIMELTEDPAYTVYDVKVRLERIRLTKIKKSAPRMVRTSCYGGYGGKDSWKDPKMRDYYEQYYKNFSPRPDFDFRGKNGTNYSDYFRGSGGVKGGVEVVKDAAPVLFPLRSDQADCIDKDASCSAWSVVGQCQTDGWKIGKFVLVSVVLPKPLLLQQHQQQLCASSPWLQQRCG</sequence>
<accession>A0A813LNG3</accession>
<evidence type="ECO:0000256" key="3">
    <source>
        <dbReference type="ARBA" id="ARBA00023186"/>
    </source>
</evidence>
<dbReference type="GO" id="GO:0034663">
    <property type="term" value="C:endoplasmic reticulum chaperone complex"/>
    <property type="evidence" value="ECO:0007669"/>
    <property type="project" value="TreeGrafter"/>
</dbReference>
<evidence type="ECO:0000256" key="1">
    <source>
        <dbReference type="ARBA" id="ARBA00022741"/>
    </source>
</evidence>
<dbReference type="Gene3D" id="1.20.1270.10">
    <property type="match status" value="1"/>
</dbReference>
<feature type="region of interest" description="Disordered" evidence="4">
    <location>
        <begin position="153"/>
        <end position="197"/>
    </location>
</feature>
<evidence type="ECO:0000313" key="5">
    <source>
        <dbReference type="EMBL" id="CAE8730034.1"/>
    </source>
</evidence>
<name>A0A813LNG3_POLGL</name>
<dbReference type="GO" id="GO:0005524">
    <property type="term" value="F:ATP binding"/>
    <property type="evidence" value="ECO:0007669"/>
    <property type="project" value="UniProtKB-KW"/>
</dbReference>
<dbReference type="Proteomes" id="UP000626109">
    <property type="component" value="Unassembled WGS sequence"/>
</dbReference>
<evidence type="ECO:0000313" key="6">
    <source>
        <dbReference type="Proteomes" id="UP000626109"/>
    </source>
</evidence>
<protein>
    <submittedName>
        <fullName evidence="5">Uncharacterized protein</fullName>
    </submittedName>
</protein>
<dbReference type="GO" id="GO:0140662">
    <property type="term" value="F:ATP-dependent protein folding chaperone"/>
    <property type="evidence" value="ECO:0007669"/>
    <property type="project" value="InterPro"/>
</dbReference>
<organism evidence="5 6">
    <name type="scientific">Polarella glacialis</name>
    <name type="common">Dinoflagellate</name>
    <dbReference type="NCBI Taxonomy" id="89957"/>
    <lineage>
        <taxon>Eukaryota</taxon>
        <taxon>Sar</taxon>
        <taxon>Alveolata</taxon>
        <taxon>Dinophyceae</taxon>
        <taxon>Suessiales</taxon>
        <taxon>Suessiaceae</taxon>
        <taxon>Polarella</taxon>
    </lineage>
</organism>
<dbReference type="EMBL" id="CAJNNW010035783">
    <property type="protein sequence ID" value="CAE8730034.1"/>
    <property type="molecule type" value="Genomic_DNA"/>
</dbReference>
<evidence type="ECO:0000256" key="4">
    <source>
        <dbReference type="SAM" id="MobiDB-lite"/>
    </source>
</evidence>